<dbReference type="EMBL" id="ML119193">
    <property type="protein sequence ID" value="RPB07165.1"/>
    <property type="molecule type" value="Genomic_DNA"/>
</dbReference>
<dbReference type="STRING" id="1392247.A0A3N4KMX3"/>
<keyword evidence="3" id="KW-1185">Reference proteome</keyword>
<dbReference type="PROSITE" id="PS50097">
    <property type="entry name" value="BTB"/>
    <property type="match status" value="1"/>
</dbReference>
<feature type="domain" description="BTB" evidence="1">
    <location>
        <begin position="21"/>
        <end position="102"/>
    </location>
</feature>
<dbReference type="SUPFAM" id="SSF54695">
    <property type="entry name" value="POZ domain"/>
    <property type="match status" value="1"/>
</dbReference>
<reference evidence="2 3" key="1">
    <citation type="journal article" date="2018" name="Nat. Ecol. Evol.">
        <title>Pezizomycetes genomes reveal the molecular basis of ectomycorrhizal truffle lifestyle.</title>
        <authorList>
            <person name="Murat C."/>
            <person name="Payen T."/>
            <person name="Noel B."/>
            <person name="Kuo A."/>
            <person name="Morin E."/>
            <person name="Chen J."/>
            <person name="Kohler A."/>
            <person name="Krizsan K."/>
            <person name="Balestrini R."/>
            <person name="Da Silva C."/>
            <person name="Montanini B."/>
            <person name="Hainaut M."/>
            <person name="Levati E."/>
            <person name="Barry K.W."/>
            <person name="Belfiori B."/>
            <person name="Cichocki N."/>
            <person name="Clum A."/>
            <person name="Dockter R.B."/>
            <person name="Fauchery L."/>
            <person name="Guy J."/>
            <person name="Iotti M."/>
            <person name="Le Tacon F."/>
            <person name="Lindquist E.A."/>
            <person name="Lipzen A."/>
            <person name="Malagnac F."/>
            <person name="Mello A."/>
            <person name="Molinier V."/>
            <person name="Miyauchi S."/>
            <person name="Poulain J."/>
            <person name="Riccioni C."/>
            <person name="Rubini A."/>
            <person name="Sitrit Y."/>
            <person name="Splivallo R."/>
            <person name="Traeger S."/>
            <person name="Wang M."/>
            <person name="Zifcakova L."/>
            <person name="Wipf D."/>
            <person name="Zambonelli A."/>
            <person name="Paolocci F."/>
            <person name="Nowrousian M."/>
            <person name="Ottonello S."/>
            <person name="Baldrian P."/>
            <person name="Spatafora J.W."/>
            <person name="Henrissat B."/>
            <person name="Nagy L.G."/>
            <person name="Aury J.M."/>
            <person name="Wincker P."/>
            <person name="Grigoriev I.V."/>
            <person name="Bonfante P."/>
            <person name="Martin F.M."/>
        </authorList>
    </citation>
    <scope>NUCLEOTIDE SEQUENCE [LARGE SCALE GENOMIC DNA]</scope>
    <source>
        <strain evidence="2 3">CCBAS932</strain>
    </source>
</reference>
<evidence type="ECO:0000313" key="3">
    <source>
        <dbReference type="Proteomes" id="UP000277580"/>
    </source>
</evidence>
<proteinExistence type="predicted"/>
<dbReference type="OrthoDB" id="5275938at2759"/>
<gene>
    <name evidence="2" type="ORF">P167DRAFT_609639</name>
</gene>
<dbReference type="InterPro" id="IPR011333">
    <property type="entry name" value="SKP1/BTB/POZ_sf"/>
</dbReference>
<dbReference type="CDD" id="cd18186">
    <property type="entry name" value="BTB_POZ_ZBTB_KLHL-like"/>
    <property type="match status" value="1"/>
</dbReference>
<name>A0A3N4KMX3_9PEZI</name>
<dbReference type="Proteomes" id="UP000277580">
    <property type="component" value="Unassembled WGS sequence"/>
</dbReference>
<protein>
    <recommendedName>
        <fullName evidence="1">BTB domain-containing protein</fullName>
    </recommendedName>
</protein>
<evidence type="ECO:0000259" key="1">
    <source>
        <dbReference type="PROSITE" id="PS50097"/>
    </source>
</evidence>
<dbReference type="InParanoid" id="A0A3N4KMX3"/>
<organism evidence="2 3">
    <name type="scientific">Morchella conica CCBAS932</name>
    <dbReference type="NCBI Taxonomy" id="1392247"/>
    <lineage>
        <taxon>Eukaryota</taxon>
        <taxon>Fungi</taxon>
        <taxon>Dikarya</taxon>
        <taxon>Ascomycota</taxon>
        <taxon>Pezizomycotina</taxon>
        <taxon>Pezizomycetes</taxon>
        <taxon>Pezizales</taxon>
        <taxon>Morchellaceae</taxon>
        <taxon>Morchella</taxon>
    </lineage>
</organism>
<dbReference type="Gene3D" id="3.30.710.10">
    <property type="entry name" value="Potassium Channel Kv1.1, Chain A"/>
    <property type="match status" value="1"/>
</dbReference>
<dbReference type="AlphaFoldDB" id="A0A3N4KMX3"/>
<accession>A0A3N4KMX3</accession>
<dbReference type="InterPro" id="IPR000210">
    <property type="entry name" value="BTB/POZ_dom"/>
</dbReference>
<evidence type="ECO:0000313" key="2">
    <source>
        <dbReference type="EMBL" id="RPB07165.1"/>
    </source>
</evidence>
<sequence length="377" mass="42165">MSDEKKTIRRQCATIEIAPEGDVILEVESPTGTARFRVLSSVLCLASPVFRVMLGRNSNFKEACELRNSDSAPYVVPLDESDPGALAVILNVFHLRNDHVPKTVSFANLYKLAVICDKYDCATAVALWVPIWTGGSISSVLQPGNGKWLFIAWALKIEHIFAEVSKKIVLEGFYSDPNSALLTTGGFPAVDTDTPEVVVEEIIQRRKQTIRSMLNVATSFLQRYYHNPGDKPRCRHLVRSDQCDMMILGSLIKVFQSMKIIPPGFGTPYKQEEMWLESVTSLDAALRGFQLHFLQVVRDKPCKPNHYDNTKCYIHGAVLKCGDHTKCSFLPEFYMGLDSIKSGVQGLSLYDFKSRQMPPKGESQGGAPWETFQFMGI</sequence>